<feature type="transmembrane region" description="Helical" evidence="5">
    <location>
        <begin position="115"/>
        <end position="142"/>
    </location>
</feature>
<dbReference type="eggNOG" id="COG3296">
    <property type="taxonomic scope" value="Bacteria"/>
</dbReference>
<dbReference type="GeneID" id="78061226"/>
<name>A0A1G7IEH9_9FLAO</name>
<evidence type="ECO:0008006" key="8">
    <source>
        <dbReference type="Google" id="ProtNLM"/>
    </source>
</evidence>
<evidence type="ECO:0000313" key="6">
    <source>
        <dbReference type="EMBL" id="SDF10709.1"/>
    </source>
</evidence>
<evidence type="ECO:0000256" key="3">
    <source>
        <dbReference type="ARBA" id="ARBA00022989"/>
    </source>
</evidence>
<proteinExistence type="predicted"/>
<dbReference type="InterPro" id="IPR019109">
    <property type="entry name" value="MamF_MmsF"/>
</dbReference>
<dbReference type="AlphaFoldDB" id="A0A1G7IEH9"/>
<dbReference type="EMBL" id="FNBD01000007">
    <property type="protein sequence ID" value="SDF10709.1"/>
    <property type="molecule type" value="Genomic_DNA"/>
</dbReference>
<accession>A0A1G7IEH9</accession>
<dbReference type="RefSeq" id="WP_024479994.1">
    <property type="nucleotide sequence ID" value="NZ_CANMGP010000002.1"/>
</dbReference>
<keyword evidence="2 5" id="KW-0812">Transmembrane</keyword>
<keyword evidence="7" id="KW-1185">Reference proteome</keyword>
<keyword evidence="4 5" id="KW-0472">Membrane</keyword>
<evidence type="ECO:0000256" key="1">
    <source>
        <dbReference type="ARBA" id="ARBA00004141"/>
    </source>
</evidence>
<feature type="transmembrane region" description="Helical" evidence="5">
    <location>
        <begin position="62"/>
        <end position="85"/>
    </location>
</feature>
<evidence type="ECO:0000256" key="4">
    <source>
        <dbReference type="ARBA" id="ARBA00023136"/>
    </source>
</evidence>
<dbReference type="Proteomes" id="UP000182114">
    <property type="component" value="Unassembled WGS sequence"/>
</dbReference>
<dbReference type="Pfam" id="PF09685">
    <property type="entry name" value="MamF_MmsF"/>
    <property type="match status" value="1"/>
</dbReference>
<sequence>MTDTISKHEKNLSAILHASTFSKFFIPFGNFIVPLVLWTANKNEYKYVDYNGKQALNFQLSLLLYSILIGIISIPLFLGLVPNLFDFGNFSFGNLNHFNTMNFHFDSNDFRFGSWLIPFGVSGLLHGALFALNIVYTILAVIKTNEGQEFSYPLTINFIK</sequence>
<evidence type="ECO:0000256" key="5">
    <source>
        <dbReference type="SAM" id="Phobius"/>
    </source>
</evidence>
<keyword evidence="3 5" id="KW-1133">Transmembrane helix</keyword>
<reference evidence="7" key="1">
    <citation type="submission" date="2016-10" db="EMBL/GenBank/DDBJ databases">
        <authorList>
            <person name="Varghese N."/>
            <person name="Submissions S."/>
        </authorList>
    </citation>
    <scope>NUCLEOTIDE SEQUENCE [LARGE SCALE GENOMIC DNA]</scope>
    <source>
        <strain evidence="7">DSM 24729</strain>
    </source>
</reference>
<protein>
    <recommendedName>
        <fullName evidence="8">DUF4870 domain-containing protein</fullName>
    </recommendedName>
</protein>
<evidence type="ECO:0000256" key="2">
    <source>
        <dbReference type="ARBA" id="ARBA00022692"/>
    </source>
</evidence>
<gene>
    <name evidence="6" type="ORF">SAMN04487992_107179</name>
</gene>
<feature type="transmembrane region" description="Helical" evidence="5">
    <location>
        <begin position="20"/>
        <end position="41"/>
    </location>
</feature>
<comment type="subcellular location">
    <subcellularLocation>
        <location evidence="1">Membrane</location>
        <topology evidence="1">Multi-pass membrane protein</topology>
    </subcellularLocation>
</comment>
<organism evidence="6 7">
    <name type="scientific">Cellulophaga baltica</name>
    <dbReference type="NCBI Taxonomy" id="76594"/>
    <lineage>
        <taxon>Bacteria</taxon>
        <taxon>Pseudomonadati</taxon>
        <taxon>Bacteroidota</taxon>
        <taxon>Flavobacteriia</taxon>
        <taxon>Flavobacteriales</taxon>
        <taxon>Flavobacteriaceae</taxon>
        <taxon>Cellulophaga</taxon>
    </lineage>
</organism>
<evidence type="ECO:0000313" key="7">
    <source>
        <dbReference type="Proteomes" id="UP000182114"/>
    </source>
</evidence>